<feature type="compositionally biased region" description="Basic residues" evidence="1">
    <location>
        <begin position="262"/>
        <end position="275"/>
    </location>
</feature>
<dbReference type="InterPro" id="IPR014144">
    <property type="entry name" value="LigD_PE_domain"/>
</dbReference>
<accession>E9EBP2</accession>
<feature type="region of interest" description="Disordered" evidence="1">
    <location>
        <begin position="196"/>
        <end position="220"/>
    </location>
</feature>
<organism evidence="4">
    <name type="scientific">Metarhizium acridum (strain CQMa 102)</name>
    <dbReference type="NCBI Taxonomy" id="655827"/>
    <lineage>
        <taxon>Eukaryota</taxon>
        <taxon>Fungi</taxon>
        <taxon>Dikarya</taxon>
        <taxon>Ascomycota</taxon>
        <taxon>Pezizomycotina</taxon>
        <taxon>Sordariomycetes</taxon>
        <taxon>Hypocreomycetidae</taxon>
        <taxon>Hypocreales</taxon>
        <taxon>Clavicipitaceae</taxon>
        <taxon>Metarhizium</taxon>
    </lineage>
</organism>
<keyword evidence="4" id="KW-1185">Reference proteome</keyword>
<dbReference type="OrthoDB" id="2588098at2759"/>
<gene>
    <name evidence="3" type="ORF">MAC_07290</name>
</gene>
<dbReference type="PANTHER" id="PTHR39465">
    <property type="entry name" value="DNA LIGASE D, 3'-PHOSPHOESTERASE DOMAIN"/>
    <property type="match status" value="1"/>
</dbReference>
<dbReference type="EMBL" id="GL698541">
    <property type="protein sequence ID" value="EFY86692.1"/>
    <property type="molecule type" value="Genomic_DNA"/>
</dbReference>
<feature type="compositionally biased region" description="Low complexity" evidence="1">
    <location>
        <begin position="31"/>
        <end position="62"/>
    </location>
</feature>
<dbReference type="PANTHER" id="PTHR39465:SF1">
    <property type="entry name" value="DNA LIGASE D 3'-PHOSPHOESTERASE DOMAIN-CONTAINING PROTEIN"/>
    <property type="match status" value="1"/>
</dbReference>
<reference evidence="3 4" key="1">
    <citation type="journal article" date="2011" name="PLoS Genet.">
        <title>Genome sequencing and comparative transcriptomics of the model entomopathogenic fungi Metarhizium anisopliae and M. acridum.</title>
        <authorList>
            <person name="Gao Q."/>
            <person name="Jin K."/>
            <person name="Ying S.H."/>
            <person name="Zhang Y."/>
            <person name="Xiao G."/>
            <person name="Shang Y."/>
            <person name="Duan Z."/>
            <person name="Hu X."/>
            <person name="Xie X.Q."/>
            <person name="Zhou G."/>
            <person name="Peng G."/>
            <person name="Luo Z."/>
            <person name="Huang W."/>
            <person name="Wang B."/>
            <person name="Fang W."/>
            <person name="Wang S."/>
            <person name="Zhong Y."/>
            <person name="Ma L.J."/>
            <person name="St Leger R.J."/>
            <person name="Zhao G.P."/>
            <person name="Pei Y."/>
            <person name="Feng M.G."/>
            <person name="Xia Y."/>
            <person name="Wang C."/>
        </authorList>
    </citation>
    <scope>NUCLEOTIDE SEQUENCE [LARGE SCALE GENOMIC DNA]</scope>
    <source>
        <strain evidence="3 4">CQMa 102</strain>
    </source>
</reference>
<dbReference type="KEGG" id="maw:19251601"/>
<evidence type="ECO:0000313" key="3">
    <source>
        <dbReference type="EMBL" id="EFY86692.1"/>
    </source>
</evidence>
<dbReference type="eggNOG" id="ENOG502SF29">
    <property type="taxonomic scope" value="Eukaryota"/>
</dbReference>
<evidence type="ECO:0000256" key="1">
    <source>
        <dbReference type="SAM" id="MobiDB-lite"/>
    </source>
</evidence>
<proteinExistence type="predicted"/>
<dbReference type="InParanoid" id="E9EBP2"/>
<protein>
    <submittedName>
        <fullName evidence="3">ABC1 domain containing protein</fullName>
    </submittedName>
</protein>
<dbReference type="AlphaFoldDB" id="E9EBP2"/>
<feature type="region of interest" description="Disordered" evidence="1">
    <location>
        <begin position="255"/>
        <end position="313"/>
    </location>
</feature>
<feature type="domain" description="DNA ligase D 3'-phosphoesterase" evidence="2">
    <location>
        <begin position="116"/>
        <end position="247"/>
    </location>
</feature>
<sequence length="441" mass="48748">MAAKQPADLIPNPFIKKRNLQWTLSPPHSPIPSSSSPQNAPSSPKSNTTTNNNKPSPPTTAAIESGKAHTTNPLAHFAAHLENHILPSPTPLLPIGSYASLYAGSLTSQSSHFVIHQHDHPIAGLHYDLRLQINPSSSVSWAIMYGPPGDPNSVRLNRNATETRIHSLWNHLIETASPQTGSLLIWDTGTYTVLPRRSKHAPRTDPSSQPSPEDEERSQQELLEAAFHSRKIRLQLHGSKLPETYVLNIRLTKREDAEGRAKSSRAPRSKRRRVKRADPETSSESDDVTDAADDEDEEGNTLAPKGREAGGQAVSALETELQELEDAEIRRTNAYPGASNTIGSIHQRKWYLSLDRKACGFQERLEGGKTVWQLPSTSASSASTSDTKGEKDAMQRLSFPFYVRGVEHERSVVTARTCEDVMRDEDVQGFVRRKGWLPVLN</sequence>
<dbReference type="Proteomes" id="UP000002499">
    <property type="component" value="Unassembled WGS sequence"/>
</dbReference>
<dbReference type="HOGENOM" id="CLU_040687_0_0_1"/>
<feature type="region of interest" description="Disordered" evidence="1">
    <location>
        <begin position="1"/>
        <end position="66"/>
    </location>
</feature>
<dbReference type="OMA" id="SIHQRKW"/>
<evidence type="ECO:0000259" key="2">
    <source>
        <dbReference type="Pfam" id="PF13298"/>
    </source>
</evidence>
<dbReference type="GeneID" id="19251601"/>
<dbReference type="Pfam" id="PF13298">
    <property type="entry name" value="LigD_N"/>
    <property type="match status" value="1"/>
</dbReference>
<evidence type="ECO:0000313" key="4">
    <source>
        <dbReference type="Proteomes" id="UP000002499"/>
    </source>
</evidence>
<name>E9EBP2_METAQ</name>
<feature type="compositionally biased region" description="Acidic residues" evidence="1">
    <location>
        <begin position="281"/>
        <end position="299"/>
    </location>
</feature>